<protein>
    <submittedName>
        <fullName evidence="1">Uncharacterized protein</fullName>
    </submittedName>
</protein>
<gene>
    <name evidence="1" type="ORF">F4554_005609</name>
</gene>
<sequence length="125" mass="14551">MAEWSALKRWKAHLADRHYGDHQPPLEYTYTGDPEPGTGKIHLFCSPQPWAEGLGWFDRKHVPDFLLRPMWSATWTDEGKPEIANCPVTHKRGVYEWTARQPAAEVVELIEHTSRKNCRSNCRLR</sequence>
<name>A0A852ZIM9_9ACTN</name>
<dbReference type="EMBL" id="JACBZH010000001">
    <property type="protein sequence ID" value="NYH92971.1"/>
    <property type="molecule type" value="Genomic_DNA"/>
</dbReference>
<dbReference type="Proteomes" id="UP000579605">
    <property type="component" value="Unassembled WGS sequence"/>
</dbReference>
<proteinExistence type="predicted"/>
<dbReference type="RefSeq" id="WP_179790419.1">
    <property type="nucleotide sequence ID" value="NZ_JACBZH010000001.1"/>
</dbReference>
<evidence type="ECO:0000313" key="2">
    <source>
        <dbReference type="Proteomes" id="UP000579605"/>
    </source>
</evidence>
<keyword evidence="2" id="KW-1185">Reference proteome</keyword>
<organism evidence="1 2">
    <name type="scientific">Actinopolymorpha rutila</name>
    <dbReference type="NCBI Taxonomy" id="446787"/>
    <lineage>
        <taxon>Bacteria</taxon>
        <taxon>Bacillati</taxon>
        <taxon>Actinomycetota</taxon>
        <taxon>Actinomycetes</taxon>
        <taxon>Propionibacteriales</taxon>
        <taxon>Actinopolymorphaceae</taxon>
        <taxon>Actinopolymorpha</taxon>
    </lineage>
</organism>
<accession>A0A852ZIM9</accession>
<evidence type="ECO:0000313" key="1">
    <source>
        <dbReference type="EMBL" id="NYH92971.1"/>
    </source>
</evidence>
<reference evidence="1 2" key="1">
    <citation type="submission" date="2020-07" db="EMBL/GenBank/DDBJ databases">
        <title>Sequencing the genomes of 1000 actinobacteria strains.</title>
        <authorList>
            <person name="Klenk H.-P."/>
        </authorList>
    </citation>
    <scope>NUCLEOTIDE SEQUENCE [LARGE SCALE GENOMIC DNA]</scope>
    <source>
        <strain evidence="1 2">DSM 18448</strain>
    </source>
</reference>
<comment type="caution">
    <text evidence="1">The sequence shown here is derived from an EMBL/GenBank/DDBJ whole genome shotgun (WGS) entry which is preliminary data.</text>
</comment>
<dbReference type="AlphaFoldDB" id="A0A852ZIM9"/>